<reference evidence="5 6" key="1">
    <citation type="submission" date="2023-08" db="EMBL/GenBank/DDBJ databases">
        <title>Alcaligenaceae gen. nov., a novel taxon isolated from the sludge of Yixing Pesticide Factory.</title>
        <authorList>
            <person name="Ruan L."/>
        </authorList>
    </citation>
    <scope>NUCLEOTIDE SEQUENCE [LARGE SCALE GENOMIC DNA]</scope>
    <source>
        <strain evidence="5 6">LG-2</strain>
    </source>
</reference>
<dbReference type="RefSeq" id="WP_347287520.1">
    <property type="nucleotide sequence ID" value="NZ_JAUZQE010000042.1"/>
</dbReference>
<dbReference type="InterPro" id="IPR044946">
    <property type="entry name" value="Restrct_endonuc_typeI_TRD_sf"/>
</dbReference>
<evidence type="ECO:0000256" key="1">
    <source>
        <dbReference type="ARBA" id="ARBA00010923"/>
    </source>
</evidence>
<proteinExistence type="inferred from homology"/>
<gene>
    <name evidence="5" type="ORF">Q8947_13085</name>
</gene>
<sequence length="430" mass="47817">MGGEWTEATVGDAFDLVNGYAFKSADFRDQGVPVIKIKNVKAGEFSEHDFSYVSEDFLKNRSNKLACFGDLLISMSGNRHDGSPETWVGKVAQFRKTNDHFINQRVGALRIKKGVQMDSRFASYLLSSMPYQELFIAIATSSGGQANLSPAQILGAPMRYPPLPEQRAIAHILGTLDDKIELNRRQNETLEAMARALFKAWFVDFAPVRAKMEGRWQRGQSLPGLPAHLYDIFPDRLVESEFGEIPEGWEMRTVGDFADLQGGKQLEKDRIVPNGEIPVFGGAGVMGYTDTYNADGFVIAVGRVGAYCGQFFSHRGKAWINNNASLIRQKKEDFGEWLFLSLRHADIDVIKKGAAQPFVSNGDLSKLPLVWPSEKVVESFSQFTVPLLKGQEDANRESKFLALLRDTLLPKLISGELRIADAEAFLKGRG</sequence>
<organism evidence="5 6">
    <name type="scientific">Yanghanlia caeni</name>
    <dbReference type="NCBI Taxonomy" id="3064283"/>
    <lineage>
        <taxon>Bacteria</taxon>
        <taxon>Pseudomonadati</taxon>
        <taxon>Pseudomonadota</taxon>
        <taxon>Betaproteobacteria</taxon>
        <taxon>Burkholderiales</taxon>
        <taxon>Alcaligenaceae</taxon>
        <taxon>Yanghanlia</taxon>
    </lineage>
</organism>
<dbReference type="CDD" id="cd17278">
    <property type="entry name" value="RMtype1_S_LdeBORF1052P-TRD2-CR2"/>
    <property type="match status" value="1"/>
</dbReference>
<dbReference type="Proteomes" id="UP001232156">
    <property type="component" value="Unassembled WGS sequence"/>
</dbReference>
<evidence type="ECO:0000256" key="2">
    <source>
        <dbReference type="ARBA" id="ARBA00022747"/>
    </source>
</evidence>
<dbReference type="EC" id="3.1.21.-" evidence="5"/>
<dbReference type="Gene3D" id="3.90.220.20">
    <property type="entry name" value="DNA methylase specificity domains"/>
    <property type="match status" value="2"/>
</dbReference>
<dbReference type="Gene3D" id="1.10.287.1120">
    <property type="entry name" value="Bipartite methylase S protein"/>
    <property type="match status" value="1"/>
</dbReference>
<keyword evidence="6" id="KW-1185">Reference proteome</keyword>
<protein>
    <submittedName>
        <fullName evidence="5">Restriction endonuclease subunit S</fullName>
        <ecNumber evidence="5">3.1.21.-</ecNumber>
    </submittedName>
</protein>
<dbReference type="CDD" id="cd17266">
    <property type="entry name" value="RMtype1_S_Sau1132ORF3780P-TRD2-CR2_like"/>
    <property type="match status" value="1"/>
</dbReference>
<dbReference type="Pfam" id="PF01420">
    <property type="entry name" value="Methylase_S"/>
    <property type="match status" value="2"/>
</dbReference>
<dbReference type="InterPro" id="IPR052021">
    <property type="entry name" value="Type-I_RS_S_subunit"/>
</dbReference>
<dbReference type="GO" id="GO:0016787">
    <property type="term" value="F:hydrolase activity"/>
    <property type="evidence" value="ECO:0007669"/>
    <property type="project" value="UniProtKB-KW"/>
</dbReference>
<comment type="similarity">
    <text evidence="1">Belongs to the type-I restriction system S methylase family.</text>
</comment>
<keyword evidence="3" id="KW-0238">DNA-binding</keyword>
<comment type="caution">
    <text evidence="5">The sequence shown here is derived from an EMBL/GenBank/DDBJ whole genome shotgun (WGS) entry which is preliminary data.</text>
</comment>
<evidence type="ECO:0000256" key="3">
    <source>
        <dbReference type="ARBA" id="ARBA00023125"/>
    </source>
</evidence>
<dbReference type="EMBL" id="JAUZQE010000042">
    <property type="protein sequence ID" value="MDR4126910.1"/>
    <property type="molecule type" value="Genomic_DNA"/>
</dbReference>
<name>A0ABU1D926_9BURK</name>
<keyword evidence="5" id="KW-0255">Endonuclease</keyword>
<accession>A0ABU1D926</accession>
<keyword evidence="5" id="KW-0540">Nuclease</keyword>
<feature type="domain" description="Type I restriction modification DNA specificity" evidence="4">
    <location>
        <begin position="4"/>
        <end position="191"/>
    </location>
</feature>
<dbReference type="GO" id="GO:0004519">
    <property type="term" value="F:endonuclease activity"/>
    <property type="evidence" value="ECO:0007669"/>
    <property type="project" value="UniProtKB-KW"/>
</dbReference>
<dbReference type="PANTHER" id="PTHR30408">
    <property type="entry name" value="TYPE-1 RESTRICTION ENZYME ECOKI SPECIFICITY PROTEIN"/>
    <property type="match status" value="1"/>
</dbReference>
<evidence type="ECO:0000313" key="6">
    <source>
        <dbReference type="Proteomes" id="UP001232156"/>
    </source>
</evidence>
<keyword evidence="2" id="KW-0680">Restriction system</keyword>
<dbReference type="InterPro" id="IPR000055">
    <property type="entry name" value="Restrct_endonuc_typeI_TRD"/>
</dbReference>
<evidence type="ECO:0000259" key="4">
    <source>
        <dbReference type="Pfam" id="PF01420"/>
    </source>
</evidence>
<dbReference type="SUPFAM" id="SSF116734">
    <property type="entry name" value="DNA methylase specificity domain"/>
    <property type="match status" value="2"/>
</dbReference>
<evidence type="ECO:0000313" key="5">
    <source>
        <dbReference type="EMBL" id="MDR4126910.1"/>
    </source>
</evidence>
<dbReference type="PANTHER" id="PTHR30408:SF13">
    <property type="entry name" value="TYPE I RESTRICTION ENZYME HINDI SPECIFICITY SUBUNIT"/>
    <property type="match status" value="1"/>
</dbReference>
<feature type="domain" description="Type I restriction modification DNA specificity" evidence="4">
    <location>
        <begin position="246"/>
        <end position="373"/>
    </location>
</feature>
<keyword evidence="5" id="KW-0378">Hydrolase</keyword>